<comment type="catalytic activity">
    <reaction evidence="15">
        <text>N(6),N(6),N(6)-trimethyl-L-lysine + 2-oxoglutarate + O2 = (3S)-3-hydroxy-N(6),N(6),N(6)-trimethyl-L-lysine + succinate + CO2</text>
        <dbReference type="Rhea" id="RHEA:14181"/>
        <dbReference type="ChEBI" id="CHEBI:15379"/>
        <dbReference type="ChEBI" id="CHEBI:16526"/>
        <dbReference type="ChEBI" id="CHEBI:16810"/>
        <dbReference type="ChEBI" id="CHEBI:30031"/>
        <dbReference type="ChEBI" id="CHEBI:58100"/>
        <dbReference type="ChEBI" id="CHEBI:141499"/>
        <dbReference type="EC" id="1.14.11.8"/>
    </reaction>
</comment>
<evidence type="ECO:0000259" key="17">
    <source>
        <dbReference type="Pfam" id="PF06155"/>
    </source>
</evidence>
<evidence type="ECO:0000313" key="18">
    <source>
        <dbReference type="EMBL" id="ESO02165.1"/>
    </source>
</evidence>
<dbReference type="InterPro" id="IPR003819">
    <property type="entry name" value="TauD/TfdA-like"/>
</dbReference>
<evidence type="ECO:0000256" key="10">
    <source>
        <dbReference type="ARBA" id="ARBA00023004"/>
    </source>
</evidence>
<evidence type="ECO:0000259" key="16">
    <source>
        <dbReference type="Pfam" id="PF02668"/>
    </source>
</evidence>
<dbReference type="eggNOG" id="KOG3889">
    <property type="taxonomic scope" value="Eukaryota"/>
</dbReference>
<dbReference type="GO" id="GO:0005739">
    <property type="term" value="C:mitochondrion"/>
    <property type="evidence" value="ECO:0000318"/>
    <property type="project" value="GO_Central"/>
</dbReference>
<dbReference type="OMA" id="DTAYTHE"/>
<evidence type="ECO:0000256" key="9">
    <source>
        <dbReference type="ARBA" id="ARBA00023002"/>
    </source>
</evidence>
<dbReference type="AlphaFoldDB" id="T1ERG0"/>
<evidence type="ECO:0000256" key="8">
    <source>
        <dbReference type="ARBA" id="ARBA00022964"/>
    </source>
</evidence>
<reference evidence="18 20" key="2">
    <citation type="journal article" date="2013" name="Nature">
        <title>Insights into bilaterian evolution from three spiralian genomes.</title>
        <authorList>
            <person name="Simakov O."/>
            <person name="Marletaz F."/>
            <person name="Cho S.J."/>
            <person name="Edsinger-Gonzales E."/>
            <person name="Havlak P."/>
            <person name="Hellsten U."/>
            <person name="Kuo D.H."/>
            <person name="Larsson T."/>
            <person name="Lv J."/>
            <person name="Arendt D."/>
            <person name="Savage R."/>
            <person name="Osoegawa K."/>
            <person name="de Jong P."/>
            <person name="Grimwood J."/>
            <person name="Chapman J.A."/>
            <person name="Shapiro H."/>
            <person name="Aerts A."/>
            <person name="Otillar R.P."/>
            <person name="Terry A.Y."/>
            <person name="Boore J.L."/>
            <person name="Grigoriev I.V."/>
            <person name="Lindberg D.R."/>
            <person name="Seaver E.C."/>
            <person name="Weisblat D.A."/>
            <person name="Putnam N.H."/>
            <person name="Rokhsar D.S."/>
        </authorList>
    </citation>
    <scope>NUCLEOTIDE SEQUENCE</scope>
</reference>
<reference evidence="20" key="1">
    <citation type="submission" date="2012-12" db="EMBL/GenBank/DDBJ databases">
        <authorList>
            <person name="Hellsten U."/>
            <person name="Grimwood J."/>
            <person name="Chapman J.A."/>
            <person name="Shapiro H."/>
            <person name="Aerts A."/>
            <person name="Otillar R.P."/>
            <person name="Terry A.Y."/>
            <person name="Boore J.L."/>
            <person name="Simakov O."/>
            <person name="Marletaz F."/>
            <person name="Cho S.-J."/>
            <person name="Edsinger-Gonzales E."/>
            <person name="Havlak P."/>
            <person name="Kuo D.-H."/>
            <person name="Larsson T."/>
            <person name="Lv J."/>
            <person name="Arendt D."/>
            <person name="Savage R."/>
            <person name="Osoegawa K."/>
            <person name="de Jong P."/>
            <person name="Lindberg D.R."/>
            <person name="Seaver E.C."/>
            <person name="Weisblat D.A."/>
            <person name="Putnam N.H."/>
            <person name="Grigoriev I.V."/>
            <person name="Rokhsar D.S."/>
        </authorList>
    </citation>
    <scope>NUCLEOTIDE SEQUENCE</scope>
</reference>
<dbReference type="UniPathway" id="UPA00118"/>
<feature type="domain" description="Gamma-butyrobetaine hydroxylase-like N-terminal" evidence="17">
    <location>
        <begin position="9"/>
        <end position="75"/>
    </location>
</feature>
<dbReference type="Gene3D" id="3.30.2020.30">
    <property type="match status" value="1"/>
</dbReference>
<dbReference type="GO" id="GO:0046872">
    <property type="term" value="F:metal ion binding"/>
    <property type="evidence" value="ECO:0007669"/>
    <property type="project" value="UniProtKB-KW"/>
</dbReference>
<dbReference type="FunFam" id="3.30.2020.30:FF:000002">
    <property type="entry name" value="Putative gamma-butyrobetaine dioxygenase"/>
    <property type="match status" value="1"/>
</dbReference>
<dbReference type="InterPro" id="IPR050411">
    <property type="entry name" value="AlphaKG_dependent_hydroxylases"/>
</dbReference>
<comment type="similarity">
    <text evidence="4">Belongs to the gamma-BBH/TMLD family.</text>
</comment>
<dbReference type="InParanoid" id="T1ERG0"/>
<dbReference type="OrthoDB" id="408743at2759"/>
<keyword evidence="7" id="KW-0124">Carnitine biosynthesis</keyword>
<sequence>MSCSSIAERTWLRENCACGECFDAVRSQRRVSFYRLNDDSLTIKEVSETLDANSRKQINITWSDGHQSHFDADWMQLQRNQKSNFTTPKILWNAEKIQGYLAEEAVTYEQVHSDKNMSVIKKVCENLHKYGFVVIKNVPTTQKHMEETVEKISEIRPTIYGKSTLIGIDPDDELLSGYPLNGALKDTAYDDDDLQVHVDGTYFTETPAFVVLFCLKAAKVGGEAVLVDSFHVASQLKTSSPKLFHSLANDIVTFNYIDDQRTYIAKAPTIAVDPVSKEFQCVRYNHLDRGPQKIFITNSTEDPAVATNVINGKHVPGQDNFDDTEEARFYEALSEFSKLTEKEENELILKLKEGELIIVDNWRLLHGRKAYVPPRIQLTSKFAYQWSHDPREGPLKLWFFGTMNLRHLTEQRYLRKRYRIEQRKCQSFVKAMLLKTFSKSLIGSTTAYYTI</sequence>
<comment type="function">
    <text evidence="14">Converts trimethyllysine (TML) into hydroxytrimethyllysine (HTML).</text>
</comment>
<evidence type="ECO:0000256" key="4">
    <source>
        <dbReference type="ARBA" id="ARBA00008654"/>
    </source>
</evidence>
<accession>T1ERG0</accession>
<evidence type="ECO:0000256" key="14">
    <source>
        <dbReference type="ARBA" id="ARBA00046008"/>
    </source>
</evidence>
<keyword evidence="20" id="KW-1185">Reference proteome</keyword>
<dbReference type="CTD" id="20199160"/>
<evidence type="ECO:0000256" key="12">
    <source>
        <dbReference type="ARBA" id="ARBA00031778"/>
    </source>
</evidence>
<evidence type="ECO:0000256" key="5">
    <source>
        <dbReference type="ARBA" id="ARBA00012267"/>
    </source>
</evidence>
<dbReference type="EnsemblMetazoa" id="HelroT161402">
    <property type="protein sequence ID" value="HelroP161402"/>
    <property type="gene ID" value="HelroG161402"/>
</dbReference>
<evidence type="ECO:0000256" key="13">
    <source>
        <dbReference type="ARBA" id="ARBA00032283"/>
    </source>
</evidence>
<protein>
    <recommendedName>
        <fullName evidence="5">trimethyllysine dioxygenase</fullName>
        <ecNumber evidence="5">1.14.11.8</ecNumber>
    </recommendedName>
    <alternativeName>
        <fullName evidence="12">Epsilon-trimethyllysine 2-oxoglutarate dioxygenase</fullName>
    </alternativeName>
    <alternativeName>
        <fullName evidence="11">TML hydroxylase</fullName>
    </alternativeName>
    <alternativeName>
        <fullName evidence="13">TML-alpha-ketoglutarate dioxygenase</fullName>
    </alternativeName>
</protein>
<organism evidence="19 20">
    <name type="scientific">Helobdella robusta</name>
    <name type="common">Californian leech</name>
    <dbReference type="NCBI Taxonomy" id="6412"/>
    <lineage>
        <taxon>Eukaryota</taxon>
        <taxon>Metazoa</taxon>
        <taxon>Spiralia</taxon>
        <taxon>Lophotrochozoa</taxon>
        <taxon>Annelida</taxon>
        <taxon>Clitellata</taxon>
        <taxon>Hirudinea</taxon>
        <taxon>Rhynchobdellida</taxon>
        <taxon>Glossiphoniidae</taxon>
        <taxon>Helobdella</taxon>
    </lineage>
</organism>
<dbReference type="InterPro" id="IPR038492">
    <property type="entry name" value="GBBH-like_N_sf"/>
</dbReference>
<dbReference type="Pfam" id="PF06155">
    <property type="entry name" value="GBBH-like_N"/>
    <property type="match status" value="1"/>
</dbReference>
<dbReference type="Pfam" id="PF02668">
    <property type="entry name" value="TauD"/>
    <property type="match status" value="1"/>
</dbReference>
<keyword evidence="6" id="KW-0479">Metal-binding</keyword>
<keyword evidence="9" id="KW-0560">Oxidoreductase</keyword>
<comment type="cofactor">
    <cofactor evidence="1">
        <name>Fe(2+)</name>
        <dbReference type="ChEBI" id="CHEBI:29033"/>
    </cofactor>
</comment>
<dbReference type="KEGG" id="hro:HELRODRAFT_161402"/>
<evidence type="ECO:0000256" key="11">
    <source>
        <dbReference type="ARBA" id="ARBA00030363"/>
    </source>
</evidence>
<dbReference type="InterPro" id="IPR042098">
    <property type="entry name" value="TauD-like_sf"/>
</dbReference>
<reference evidence="19" key="3">
    <citation type="submission" date="2015-06" db="UniProtKB">
        <authorList>
            <consortium name="EnsemblMetazoa"/>
        </authorList>
    </citation>
    <scope>IDENTIFICATION</scope>
</reference>
<comment type="pathway">
    <text evidence="3">Amine and polyamine biosynthesis; carnitine biosynthesis.</text>
</comment>
<evidence type="ECO:0000256" key="2">
    <source>
        <dbReference type="ARBA" id="ARBA00001961"/>
    </source>
</evidence>
<dbReference type="Proteomes" id="UP000015101">
    <property type="component" value="Unassembled WGS sequence"/>
</dbReference>
<dbReference type="InterPro" id="IPR010376">
    <property type="entry name" value="GBBH-like_N"/>
</dbReference>
<keyword evidence="8" id="KW-0223">Dioxygenase</keyword>
<dbReference type="PANTHER" id="PTHR10696:SF51">
    <property type="entry name" value="TRIMETHYLLYSINE DIOXYGENASE, MITOCHONDRIAL"/>
    <property type="match status" value="1"/>
</dbReference>
<dbReference type="GO" id="GO:0045329">
    <property type="term" value="P:carnitine biosynthetic process"/>
    <property type="evidence" value="ECO:0000318"/>
    <property type="project" value="GO_Central"/>
</dbReference>
<dbReference type="RefSeq" id="XP_009019573.1">
    <property type="nucleotide sequence ID" value="XM_009021325.1"/>
</dbReference>
<dbReference type="SUPFAM" id="SSF51197">
    <property type="entry name" value="Clavaminate synthase-like"/>
    <property type="match status" value="1"/>
</dbReference>
<name>T1ERG0_HELRO</name>
<evidence type="ECO:0000256" key="7">
    <source>
        <dbReference type="ARBA" id="ARBA00022873"/>
    </source>
</evidence>
<dbReference type="FunFam" id="3.60.130.10:FF:000020">
    <property type="entry name" value="GG15479"/>
    <property type="match status" value="1"/>
</dbReference>
<feature type="domain" description="TauD/TfdA-like" evidence="16">
    <location>
        <begin position="97"/>
        <end position="374"/>
    </location>
</feature>
<dbReference type="EC" id="1.14.11.8" evidence="5"/>
<gene>
    <name evidence="19" type="primary">20199160</name>
    <name evidence="18" type="ORF">HELRODRAFT_161402</name>
</gene>
<dbReference type="FunCoup" id="T1ERG0">
    <property type="interactions" value="186"/>
</dbReference>
<dbReference type="GO" id="GO:0050353">
    <property type="term" value="F:trimethyllysine dioxygenase activity"/>
    <property type="evidence" value="ECO:0007669"/>
    <property type="project" value="UniProtKB-EC"/>
</dbReference>
<evidence type="ECO:0000313" key="19">
    <source>
        <dbReference type="EnsemblMetazoa" id="HelroP161402"/>
    </source>
</evidence>
<dbReference type="Gene3D" id="3.60.130.10">
    <property type="entry name" value="Clavaminate synthase-like"/>
    <property type="match status" value="1"/>
</dbReference>
<dbReference type="GeneID" id="20199160"/>
<evidence type="ECO:0000256" key="15">
    <source>
        <dbReference type="ARBA" id="ARBA00049334"/>
    </source>
</evidence>
<dbReference type="EMBL" id="KB096742">
    <property type="protein sequence ID" value="ESO02165.1"/>
    <property type="molecule type" value="Genomic_DNA"/>
</dbReference>
<proteinExistence type="inferred from homology"/>
<dbReference type="STRING" id="6412.T1ERG0"/>
<evidence type="ECO:0000256" key="1">
    <source>
        <dbReference type="ARBA" id="ARBA00001954"/>
    </source>
</evidence>
<evidence type="ECO:0000256" key="6">
    <source>
        <dbReference type="ARBA" id="ARBA00022723"/>
    </source>
</evidence>
<evidence type="ECO:0000256" key="3">
    <source>
        <dbReference type="ARBA" id="ARBA00005022"/>
    </source>
</evidence>
<evidence type="ECO:0000313" key="20">
    <source>
        <dbReference type="Proteomes" id="UP000015101"/>
    </source>
</evidence>
<dbReference type="PANTHER" id="PTHR10696">
    <property type="entry name" value="GAMMA-BUTYROBETAINE HYDROXYLASE-RELATED"/>
    <property type="match status" value="1"/>
</dbReference>
<keyword evidence="10" id="KW-0408">Iron</keyword>
<comment type="cofactor">
    <cofactor evidence="2">
        <name>L-ascorbate</name>
        <dbReference type="ChEBI" id="CHEBI:38290"/>
    </cofactor>
</comment>
<dbReference type="HOGENOM" id="CLU_021859_2_0_1"/>
<dbReference type="EMBL" id="AMQM01000810">
    <property type="status" value="NOT_ANNOTATED_CDS"/>
    <property type="molecule type" value="Genomic_DNA"/>
</dbReference>